<dbReference type="SUPFAM" id="SSF57903">
    <property type="entry name" value="FYVE/PHD zinc finger"/>
    <property type="match status" value="1"/>
</dbReference>
<accession>A0AA38CAH1</accession>
<dbReference type="InterPro" id="IPR019786">
    <property type="entry name" value="Zinc_finger_PHD-type_CS"/>
</dbReference>
<keyword evidence="1" id="KW-0479">Metal-binding</keyword>
<dbReference type="InterPro" id="IPR056874">
    <property type="entry name" value="PHD_dom_pln"/>
</dbReference>
<reference evidence="5 6" key="1">
    <citation type="journal article" date="2021" name="Nat. Plants">
        <title>The Taxus genome provides insights into paclitaxel biosynthesis.</title>
        <authorList>
            <person name="Xiong X."/>
            <person name="Gou J."/>
            <person name="Liao Q."/>
            <person name="Li Y."/>
            <person name="Zhou Q."/>
            <person name="Bi G."/>
            <person name="Li C."/>
            <person name="Du R."/>
            <person name="Wang X."/>
            <person name="Sun T."/>
            <person name="Guo L."/>
            <person name="Liang H."/>
            <person name="Lu P."/>
            <person name="Wu Y."/>
            <person name="Zhang Z."/>
            <person name="Ro D.K."/>
            <person name="Shang Y."/>
            <person name="Huang S."/>
            <person name="Yan J."/>
        </authorList>
    </citation>
    <scope>NUCLEOTIDE SEQUENCE [LARGE SCALE GENOMIC DNA]</scope>
    <source>
        <strain evidence="5">Ta-2019</strain>
    </source>
</reference>
<proteinExistence type="predicted"/>
<keyword evidence="6" id="KW-1185">Reference proteome</keyword>
<dbReference type="InterPro" id="IPR013083">
    <property type="entry name" value="Znf_RING/FYVE/PHD"/>
</dbReference>
<dbReference type="PANTHER" id="PTHR33779">
    <property type="entry name" value="EXPRESSED PROTEIN"/>
    <property type="match status" value="1"/>
</dbReference>
<dbReference type="AlphaFoldDB" id="A0AA38CAH1"/>
<dbReference type="OMA" id="KECCICG"/>
<feature type="domain" description="PHD-type zinc finger plants" evidence="4">
    <location>
        <begin position="86"/>
        <end position="129"/>
    </location>
</feature>
<organism evidence="5 6">
    <name type="scientific">Taxus chinensis</name>
    <name type="common">Chinese yew</name>
    <name type="synonym">Taxus wallichiana var. chinensis</name>
    <dbReference type="NCBI Taxonomy" id="29808"/>
    <lineage>
        <taxon>Eukaryota</taxon>
        <taxon>Viridiplantae</taxon>
        <taxon>Streptophyta</taxon>
        <taxon>Embryophyta</taxon>
        <taxon>Tracheophyta</taxon>
        <taxon>Spermatophyta</taxon>
        <taxon>Pinopsida</taxon>
        <taxon>Pinidae</taxon>
        <taxon>Conifers II</taxon>
        <taxon>Cupressales</taxon>
        <taxon>Taxaceae</taxon>
        <taxon>Taxus</taxon>
    </lineage>
</organism>
<evidence type="ECO:0000313" key="5">
    <source>
        <dbReference type="EMBL" id="KAH9293594.1"/>
    </source>
</evidence>
<gene>
    <name evidence="5" type="ORF">KI387_041203</name>
</gene>
<dbReference type="PROSITE" id="PS01359">
    <property type="entry name" value="ZF_PHD_1"/>
    <property type="match status" value="1"/>
</dbReference>
<evidence type="ECO:0000256" key="2">
    <source>
        <dbReference type="ARBA" id="ARBA00022771"/>
    </source>
</evidence>
<evidence type="ECO:0000256" key="1">
    <source>
        <dbReference type="ARBA" id="ARBA00022723"/>
    </source>
</evidence>
<dbReference type="InterPro" id="IPR011011">
    <property type="entry name" value="Znf_FYVE_PHD"/>
</dbReference>
<keyword evidence="3" id="KW-0862">Zinc</keyword>
<dbReference type="GO" id="GO:0008270">
    <property type="term" value="F:zinc ion binding"/>
    <property type="evidence" value="ECO:0007669"/>
    <property type="project" value="UniProtKB-KW"/>
</dbReference>
<evidence type="ECO:0000256" key="3">
    <source>
        <dbReference type="ARBA" id="ARBA00022833"/>
    </source>
</evidence>
<comment type="caution">
    <text evidence="5">The sequence shown here is derived from an EMBL/GenBank/DDBJ whole genome shotgun (WGS) entry which is preliminary data.</text>
</comment>
<keyword evidence="2" id="KW-0863">Zinc-finger</keyword>
<dbReference type="Proteomes" id="UP000824469">
    <property type="component" value="Unassembled WGS sequence"/>
</dbReference>
<dbReference type="Gene3D" id="3.30.40.10">
    <property type="entry name" value="Zinc/RING finger domain, C3HC4 (zinc finger)"/>
    <property type="match status" value="1"/>
</dbReference>
<evidence type="ECO:0000313" key="6">
    <source>
        <dbReference type="Proteomes" id="UP000824469"/>
    </source>
</evidence>
<dbReference type="PANTHER" id="PTHR33779:SF17">
    <property type="entry name" value="ZINC FINGER PHD-TYPE DOMAIN-CONTAINING PROTEIN"/>
    <property type="match status" value="1"/>
</dbReference>
<protein>
    <recommendedName>
        <fullName evidence="4">PHD-type zinc finger plants domain-containing protein</fullName>
    </recommendedName>
</protein>
<sequence>MDEEEGMDEGVGRGEKKENGGGRIIEQVSVSASAYHISEKSVALTLNRLIPETEIKSISTAGFMGKPGLFSGDMAEGKKTVVSECSMCGDVGFVQDLLLCKRCGYRLQHTYCSKLYPYLDMEKWACEWCLFEEENSDAAKAKVGKRKSESRSKAFEFLLQIAQASPTSDRQKQREGVRVNGFASREENGFKCGAVKIRKAEQRPRYFNAFKFGHLWENCKEDKDGIKSGGQMVKKQRCSHTHQSNKALDNWRNLGKSKLYCSNTSSKAIGRRYKLLAD</sequence>
<feature type="non-terminal residue" evidence="5">
    <location>
        <position position="278"/>
    </location>
</feature>
<name>A0AA38CAH1_TAXCH</name>
<evidence type="ECO:0000259" key="4">
    <source>
        <dbReference type="Pfam" id="PF25054"/>
    </source>
</evidence>
<dbReference type="EMBL" id="JAHRHJ020000954">
    <property type="protein sequence ID" value="KAH9293594.1"/>
    <property type="molecule type" value="Genomic_DNA"/>
</dbReference>
<dbReference type="Pfam" id="PF25054">
    <property type="entry name" value="PHD_pln"/>
    <property type="match status" value="1"/>
</dbReference>